<geneLocation type="plasmid" evidence="1">
    <name>pCIR10</name>
</geneLocation>
<reference evidence="1" key="1">
    <citation type="journal article" date="2013" name="PLoS ONE">
        <title>Insights into dynamics of mobile genetic elements in hyperthermophilic environments from five new thermococcus plasmids.</title>
        <authorList>
            <person name="Krupovic M."/>
            <person name="Gonnet M."/>
            <person name="Hania W.B."/>
            <person name="Forterre P."/>
            <person name="Erauso G."/>
        </authorList>
    </citation>
    <scope>NUCLEOTIDE SEQUENCE</scope>
    <source>
        <plasmid evidence="1">pCIR10</plasmid>
    </source>
</reference>
<dbReference type="EMBL" id="JQ661330">
    <property type="protein sequence ID" value="AFZ84267.1"/>
    <property type="molecule type" value="Genomic_DNA"/>
</dbReference>
<proteinExistence type="predicted"/>
<name>L0B8H1_9EURY</name>
<sequence>MGDYAGQRHSQKVNTKTIRLGCTVSVYSHSLLTKVNDHSEKLLYFSAFLPRGAPQVRHKLGSAGHTKFNSK</sequence>
<accession>L0B8H1</accession>
<protein>
    <submittedName>
        <fullName evidence="1">Uncharacterized protein</fullName>
    </submittedName>
</protein>
<evidence type="ECO:0000313" key="1">
    <source>
        <dbReference type="EMBL" id="AFZ84267.1"/>
    </source>
</evidence>
<dbReference type="AlphaFoldDB" id="L0B8H1"/>
<gene>
    <name evidence="1" type="ORF">c10-11</name>
</gene>
<organism evidence="1">
    <name type="scientific">Thermococcus sp. CIR10</name>
    <dbReference type="NCBI Taxonomy" id="1197731"/>
    <lineage>
        <taxon>Archaea</taxon>
        <taxon>Methanobacteriati</taxon>
        <taxon>Methanobacteriota</taxon>
        <taxon>Thermococci</taxon>
        <taxon>Thermococcales</taxon>
        <taxon>Thermococcaceae</taxon>
        <taxon>Thermococcus</taxon>
    </lineage>
</organism>
<keyword evidence="1" id="KW-0614">Plasmid</keyword>